<keyword evidence="3" id="KW-0804">Transcription</keyword>
<dbReference type="InterPro" id="IPR011991">
    <property type="entry name" value="ArsR-like_HTH"/>
</dbReference>
<evidence type="ECO:0000256" key="3">
    <source>
        <dbReference type="ARBA" id="ARBA00023163"/>
    </source>
</evidence>
<evidence type="ECO:0000313" key="5">
    <source>
        <dbReference type="EMBL" id="NIX77461.1"/>
    </source>
</evidence>
<protein>
    <submittedName>
        <fullName evidence="5">Winged helix-turn-helix transcriptional regulator</fullName>
    </submittedName>
</protein>
<dbReference type="Gene3D" id="1.10.10.10">
    <property type="entry name" value="Winged helix-like DNA-binding domain superfamily/Winged helix DNA-binding domain"/>
    <property type="match status" value="1"/>
</dbReference>
<dbReference type="Proteomes" id="UP000707352">
    <property type="component" value="Unassembled WGS sequence"/>
</dbReference>
<sequence length="126" mass="14097">MGEGRNWKCDDPVHRAGYAAVTAEALRCIEGKWKILILCQLFALGTLRFSELERLVKGVTQKMLTQQLKELEKDGLVRRDVYPQVPPKVEYSLTDVGRALGPPIASLMEWAEARREQQGGLASATE</sequence>
<reference evidence="5 6" key="1">
    <citation type="submission" date="2020-03" db="EMBL/GenBank/DDBJ databases">
        <title>The genome sequence of Microvirga sp. c23x22.</title>
        <authorList>
            <person name="Zhang X."/>
        </authorList>
    </citation>
    <scope>NUCLEOTIDE SEQUENCE [LARGE SCALE GENOMIC DNA]</scope>
    <source>
        <strain evidence="6">c23x22</strain>
    </source>
</reference>
<dbReference type="EMBL" id="JAATJS010000004">
    <property type="protein sequence ID" value="NIX77461.1"/>
    <property type="molecule type" value="Genomic_DNA"/>
</dbReference>
<dbReference type="Pfam" id="PF01638">
    <property type="entry name" value="HxlR"/>
    <property type="match status" value="1"/>
</dbReference>
<name>A0ABX0VG95_9HYPH</name>
<comment type="caution">
    <text evidence="5">The sequence shown here is derived from an EMBL/GenBank/DDBJ whole genome shotgun (WGS) entry which is preliminary data.</text>
</comment>
<dbReference type="SUPFAM" id="SSF46785">
    <property type="entry name" value="Winged helix' DNA-binding domain"/>
    <property type="match status" value="1"/>
</dbReference>
<dbReference type="InterPro" id="IPR002577">
    <property type="entry name" value="HTH_HxlR"/>
</dbReference>
<proteinExistence type="predicted"/>
<accession>A0ABX0VG95</accession>
<feature type="domain" description="HTH hxlR-type" evidence="4">
    <location>
        <begin position="9"/>
        <end position="119"/>
    </location>
</feature>
<keyword evidence="6" id="KW-1185">Reference proteome</keyword>
<dbReference type="RefSeq" id="WP_167673375.1">
    <property type="nucleotide sequence ID" value="NZ_JAATJS010000004.1"/>
</dbReference>
<keyword evidence="1" id="KW-0805">Transcription regulation</keyword>
<dbReference type="InterPro" id="IPR036388">
    <property type="entry name" value="WH-like_DNA-bd_sf"/>
</dbReference>
<organism evidence="5 6">
    <name type="scientific">Microvirga terricola</name>
    <dbReference type="NCBI Taxonomy" id="2719797"/>
    <lineage>
        <taxon>Bacteria</taxon>
        <taxon>Pseudomonadati</taxon>
        <taxon>Pseudomonadota</taxon>
        <taxon>Alphaproteobacteria</taxon>
        <taxon>Hyphomicrobiales</taxon>
        <taxon>Methylobacteriaceae</taxon>
        <taxon>Microvirga</taxon>
    </lineage>
</organism>
<keyword evidence="2" id="KW-0238">DNA-binding</keyword>
<dbReference type="PANTHER" id="PTHR33204">
    <property type="entry name" value="TRANSCRIPTIONAL REGULATOR, MARR FAMILY"/>
    <property type="match status" value="1"/>
</dbReference>
<gene>
    <name evidence="5" type="ORF">HB375_12690</name>
</gene>
<dbReference type="PANTHER" id="PTHR33204:SF29">
    <property type="entry name" value="TRANSCRIPTIONAL REGULATOR"/>
    <property type="match status" value="1"/>
</dbReference>
<dbReference type="PROSITE" id="PS51118">
    <property type="entry name" value="HTH_HXLR"/>
    <property type="match status" value="1"/>
</dbReference>
<evidence type="ECO:0000256" key="2">
    <source>
        <dbReference type="ARBA" id="ARBA00023125"/>
    </source>
</evidence>
<evidence type="ECO:0000313" key="6">
    <source>
        <dbReference type="Proteomes" id="UP000707352"/>
    </source>
</evidence>
<dbReference type="InterPro" id="IPR036390">
    <property type="entry name" value="WH_DNA-bd_sf"/>
</dbReference>
<evidence type="ECO:0000259" key="4">
    <source>
        <dbReference type="PROSITE" id="PS51118"/>
    </source>
</evidence>
<dbReference type="CDD" id="cd00090">
    <property type="entry name" value="HTH_ARSR"/>
    <property type="match status" value="1"/>
</dbReference>
<evidence type="ECO:0000256" key="1">
    <source>
        <dbReference type="ARBA" id="ARBA00023015"/>
    </source>
</evidence>